<dbReference type="EMBL" id="JAYKXP010000117">
    <property type="protein sequence ID" value="KAK7025312.1"/>
    <property type="molecule type" value="Genomic_DNA"/>
</dbReference>
<name>A0AAW0BH46_9AGAR</name>
<evidence type="ECO:0000313" key="4">
    <source>
        <dbReference type="Proteomes" id="UP001383192"/>
    </source>
</evidence>
<reference evidence="3 4" key="1">
    <citation type="submission" date="2024-01" db="EMBL/GenBank/DDBJ databases">
        <title>A draft genome for a cacao thread blight-causing isolate of Paramarasmius palmivorus.</title>
        <authorList>
            <person name="Baruah I.K."/>
            <person name="Bukari Y."/>
            <person name="Amoako-Attah I."/>
            <person name="Meinhardt L.W."/>
            <person name="Bailey B.A."/>
            <person name="Cohen S.P."/>
        </authorList>
    </citation>
    <scope>NUCLEOTIDE SEQUENCE [LARGE SCALE GENOMIC DNA]</scope>
    <source>
        <strain evidence="3 4">GH-12</strain>
    </source>
</reference>
<dbReference type="Gene3D" id="1.10.287.1490">
    <property type="match status" value="1"/>
</dbReference>
<keyword evidence="4" id="KW-1185">Reference proteome</keyword>
<keyword evidence="1" id="KW-0175">Coiled coil</keyword>
<sequence length="352" mass="39610">MASFSLDYSRDSSVVSSLYEPTSKKAPSIIELSDSEDSMVDDTSATVMPIVPSASLLSVTGEGSLLPGPLFASVFQDTLRRIQDQESAIRNQEEQVEEKNRIIAQLQAQVTVLEQEKTSLQEEWERKWEFQNRVITSLDRNIEKTLEAKDDWELSCKEVEHRLAFQEAENSRLRENLAELEERFQRGNSYIQVLEEEVGSIQASKKELSESLLMARRGNMARIAPTLFKAFSLLMQTLWKPTASPLAPHYDSLIQALGEGLQQVEQLFFFVIRANMISRMIAGDFDEGELVATLGSSRLDIPRVEMHLGPSGQFTYLPGTASPPSAPRADATIHRGSKRPRIEMEGDLNERD</sequence>
<protein>
    <submittedName>
        <fullName evidence="3">Uncharacterized protein</fullName>
    </submittedName>
</protein>
<evidence type="ECO:0000256" key="2">
    <source>
        <dbReference type="SAM" id="MobiDB-lite"/>
    </source>
</evidence>
<evidence type="ECO:0000256" key="1">
    <source>
        <dbReference type="SAM" id="Coils"/>
    </source>
</evidence>
<dbReference type="AlphaFoldDB" id="A0AAW0BH46"/>
<accession>A0AAW0BH46</accession>
<dbReference type="Proteomes" id="UP001383192">
    <property type="component" value="Unassembled WGS sequence"/>
</dbReference>
<feature type="coiled-coil region" evidence="1">
    <location>
        <begin position="149"/>
        <end position="211"/>
    </location>
</feature>
<feature type="compositionally biased region" description="Basic and acidic residues" evidence="2">
    <location>
        <begin position="340"/>
        <end position="352"/>
    </location>
</feature>
<proteinExistence type="predicted"/>
<comment type="caution">
    <text evidence="3">The sequence shown here is derived from an EMBL/GenBank/DDBJ whole genome shotgun (WGS) entry which is preliminary data.</text>
</comment>
<feature type="region of interest" description="Disordered" evidence="2">
    <location>
        <begin position="314"/>
        <end position="352"/>
    </location>
</feature>
<gene>
    <name evidence="3" type="ORF">VNI00_016094</name>
</gene>
<organism evidence="3 4">
    <name type="scientific">Paramarasmius palmivorus</name>
    <dbReference type="NCBI Taxonomy" id="297713"/>
    <lineage>
        <taxon>Eukaryota</taxon>
        <taxon>Fungi</taxon>
        <taxon>Dikarya</taxon>
        <taxon>Basidiomycota</taxon>
        <taxon>Agaricomycotina</taxon>
        <taxon>Agaricomycetes</taxon>
        <taxon>Agaricomycetidae</taxon>
        <taxon>Agaricales</taxon>
        <taxon>Marasmiineae</taxon>
        <taxon>Marasmiaceae</taxon>
        <taxon>Paramarasmius</taxon>
    </lineage>
</organism>
<feature type="coiled-coil region" evidence="1">
    <location>
        <begin position="75"/>
        <end position="123"/>
    </location>
</feature>
<evidence type="ECO:0000313" key="3">
    <source>
        <dbReference type="EMBL" id="KAK7025312.1"/>
    </source>
</evidence>